<organism evidence="12">
    <name type="scientific">candidate division WOR-3 bacterium</name>
    <dbReference type="NCBI Taxonomy" id="2052148"/>
    <lineage>
        <taxon>Bacteria</taxon>
        <taxon>Bacteria division WOR-3</taxon>
    </lineage>
</organism>
<evidence type="ECO:0000256" key="9">
    <source>
        <dbReference type="PIRSR" id="PIRSR000808-3"/>
    </source>
</evidence>
<dbReference type="EC" id="2.7.7.12" evidence="7"/>
<feature type="binding site" evidence="9">
    <location>
        <position position="42"/>
    </location>
    <ligand>
        <name>Zn(2+)</name>
        <dbReference type="ChEBI" id="CHEBI:29105"/>
    </ligand>
</feature>
<evidence type="ECO:0000256" key="5">
    <source>
        <dbReference type="ARBA" id="ARBA00022833"/>
    </source>
</evidence>
<evidence type="ECO:0000259" key="10">
    <source>
        <dbReference type="Pfam" id="PF01087"/>
    </source>
</evidence>
<feature type="binding site" evidence="9">
    <location>
        <position position="162"/>
    </location>
    <ligand>
        <name>Zn(2+)</name>
        <dbReference type="ChEBI" id="CHEBI:29105"/>
    </ligand>
</feature>
<feature type="domain" description="Galactose-1-phosphate uridyl transferase N-terminal" evidence="10">
    <location>
        <begin position="4"/>
        <end position="174"/>
    </location>
</feature>
<dbReference type="InterPro" id="IPR005850">
    <property type="entry name" value="GalP_Utransf_C"/>
</dbReference>
<sequence length="338" mass="39389">MPDLRKDPVSGRWVIIATERAKRPDDFIIEKAQKVEGFCPFCEGNESKTPPEVYAVRDGSMKDTPNWKIRVVPNKFPALSSDGEIKSQRDGIYRSMTGIGRHEVIIETPSHTKFLHNMDENEIRLILETYKIRYNKLKEDVRLRYILIFKNYGFEAGASLSHSHSQIIATPIVPKRVSEELYSARNFYLEHRNCIFCEILKKEIDERIRIVDENEHFVCFAPFASRFPFELWVLPKKHTAFFEEIKEDEIKSLVKIFSSIFPKYYKILNDPSYNYIIHTAPVQMSGKWPTIEYDYHWHIEIIPKLTKVAGFEWGTGFYINPMPPEKAAEFLKNAGGGT</sequence>
<comment type="similarity">
    <text evidence="1">Belongs to the galactose-1-phosphate uridylyltransferase type 1 family.</text>
</comment>
<comment type="caution">
    <text evidence="12">The sequence shown here is derived from an EMBL/GenBank/DDBJ whole genome shotgun (WGS) entry which is preliminary data.</text>
</comment>
<dbReference type="Gene3D" id="3.30.428.10">
    <property type="entry name" value="HIT-like"/>
    <property type="match status" value="2"/>
</dbReference>
<dbReference type="PIRSF" id="PIRSF000808">
    <property type="entry name" value="GalT"/>
    <property type="match status" value="1"/>
</dbReference>
<feature type="binding site" evidence="9">
    <location>
        <position position="39"/>
    </location>
    <ligand>
        <name>Zn(2+)</name>
        <dbReference type="ChEBI" id="CHEBI:29105"/>
    </ligand>
</feature>
<dbReference type="Pfam" id="PF02744">
    <property type="entry name" value="GalP_UDP_tr_C"/>
    <property type="match status" value="1"/>
</dbReference>
<reference evidence="12" key="1">
    <citation type="journal article" date="2020" name="mSystems">
        <title>Genome- and Community-Level Interaction Insights into Carbon Utilization and Element Cycling Functions of Hydrothermarchaeota in Hydrothermal Sediment.</title>
        <authorList>
            <person name="Zhou Z."/>
            <person name="Liu Y."/>
            <person name="Xu W."/>
            <person name="Pan J."/>
            <person name="Luo Z.H."/>
            <person name="Li M."/>
        </authorList>
    </citation>
    <scope>NUCLEOTIDE SEQUENCE [LARGE SCALE GENOMIC DNA]</scope>
    <source>
        <strain evidence="12">SpSt-780</strain>
    </source>
</reference>
<dbReference type="AlphaFoldDB" id="A0A7C4Y8R6"/>
<evidence type="ECO:0000313" key="12">
    <source>
        <dbReference type="EMBL" id="HGW90924.1"/>
    </source>
</evidence>
<dbReference type="UniPathway" id="UPA00214"/>
<keyword evidence="2 12" id="KW-0808">Transferase</keyword>
<comment type="cofactor">
    <cofactor evidence="9">
        <name>Zn(2+)</name>
        <dbReference type="ChEBI" id="CHEBI:29105"/>
    </cofactor>
    <text evidence="9">Binds 1 zinc ion per subunit.</text>
</comment>
<dbReference type="EMBL" id="DTHG01000001">
    <property type="protein sequence ID" value="HGW90924.1"/>
    <property type="molecule type" value="Genomic_DNA"/>
</dbReference>
<evidence type="ECO:0000256" key="3">
    <source>
        <dbReference type="ARBA" id="ARBA00022695"/>
    </source>
</evidence>
<feature type="binding site" evidence="9">
    <location>
        <position position="111"/>
    </location>
    <ligand>
        <name>Zn(2+)</name>
        <dbReference type="ChEBI" id="CHEBI:29105"/>
    </ligand>
</feature>
<evidence type="ECO:0000256" key="2">
    <source>
        <dbReference type="ARBA" id="ARBA00022679"/>
    </source>
</evidence>
<keyword evidence="3 12" id="KW-0548">Nucleotidyltransferase</keyword>
<accession>A0A7C4Y8R6</accession>
<dbReference type="InterPro" id="IPR001937">
    <property type="entry name" value="GalP_UDPtransf1"/>
</dbReference>
<evidence type="ECO:0000256" key="6">
    <source>
        <dbReference type="ARBA" id="ARBA00023277"/>
    </source>
</evidence>
<gene>
    <name evidence="12" type="primary">galT</name>
    <name evidence="12" type="ORF">ENV67_00070</name>
</gene>
<proteinExistence type="inferred from homology"/>
<dbReference type="PANTHER" id="PTHR42763">
    <property type="entry name" value="ADP-GLUCOSE PHOSPHORYLASE"/>
    <property type="match status" value="1"/>
</dbReference>
<dbReference type="SUPFAM" id="SSF54197">
    <property type="entry name" value="HIT-like"/>
    <property type="match status" value="2"/>
</dbReference>
<evidence type="ECO:0000259" key="11">
    <source>
        <dbReference type="Pfam" id="PF02744"/>
    </source>
</evidence>
<keyword evidence="6" id="KW-0119">Carbohydrate metabolism</keyword>
<keyword evidence="4 9" id="KW-0479">Metal-binding</keyword>
<evidence type="ECO:0000256" key="1">
    <source>
        <dbReference type="ARBA" id="ARBA00010951"/>
    </source>
</evidence>
<evidence type="ECO:0000256" key="8">
    <source>
        <dbReference type="PIRSR" id="PIRSR000808-1"/>
    </source>
</evidence>
<dbReference type="PANTHER" id="PTHR42763:SF1">
    <property type="entry name" value="UDP-GLUCOSE--HEXOSE-1-PHOSPHATE URIDYLYLTRANSFERASE"/>
    <property type="match status" value="1"/>
</dbReference>
<protein>
    <recommendedName>
        <fullName evidence="7">Galactose-1-phosphate uridylyltransferase</fullName>
        <ecNumber evidence="7">2.7.7.12</ecNumber>
    </recommendedName>
</protein>
<dbReference type="GO" id="GO:0008270">
    <property type="term" value="F:zinc ion binding"/>
    <property type="evidence" value="ECO:0007669"/>
    <property type="project" value="InterPro"/>
</dbReference>
<evidence type="ECO:0000256" key="7">
    <source>
        <dbReference type="NCBIfam" id="TIGR00209"/>
    </source>
</evidence>
<dbReference type="GO" id="GO:0006012">
    <property type="term" value="P:galactose metabolic process"/>
    <property type="evidence" value="ECO:0007669"/>
    <property type="project" value="UniProtKB-UniRule"/>
</dbReference>
<dbReference type="InterPro" id="IPR036265">
    <property type="entry name" value="HIT-like_sf"/>
</dbReference>
<feature type="active site" description="Tele-UMP-histidine intermediate" evidence="8">
    <location>
        <position position="164"/>
    </location>
</feature>
<keyword evidence="5 9" id="KW-0862">Zinc</keyword>
<feature type="domain" description="Galactose-1-phosphate uridyl transferase C-terminal" evidence="11">
    <location>
        <begin position="185"/>
        <end position="301"/>
    </location>
</feature>
<dbReference type="Pfam" id="PF01087">
    <property type="entry name" value="GalP_UDP_transf"/>
    <property type="match status" value="1"/>
</dbReference>
<dbReference type="InterPro" id="IPR053177">
    <property type="entry name" value="ADP-glucose_phosphorylase"/>
</dbReference>
<dbReference type="NCBIfam" id="TIGR00209">
    <property type="entry name" value="galT_1"/>
    <property type="match status" value="1"/>
</dbReference>
<dbReference type="InterPro" id="IPR005849">
    <property type="entry name" value="GalP_Utransf_N"/>
</dbReference>
<evidence type="ECO:0000256" key="4">
    <source>
        <dbReference type="ARBA" id="ARBA00022723"/>
    </source>
</evidence>
<dbReference type="GO" id="GO:0008108">
    <property type="term" value="F:UDP-glucose:hexose-1-phosphate uridylyltransferase activity"/>
    <property type="evidence" value="ECO:0007669"/>
    <property type="project" value="UniProtKB-UniRule"/>
</dbReference>
<name>A0A7C4Y8R6_UNCW3</name>